<keyword evidence="3" id="KW-1185">Reference proteome</keyword>
<sequence>MKAPSPHIVLPFKHYYGKTSRMTRVISIFNISAADLNPCELRNVWFQHDGAPVRKTSSVKQYLVEEFGEQRIGYGDFQEWPPRSPDPTPMDFSCGDTSNSKCM</sequence>
<dbReference type="OrthoDB" id="7787442at2759"/>
<dbReference type="InterPro" id="IPR036397">
    <property type="entry name" value="RNaseH_sf"/>
</dbReference>
<name>A0A4Y2VKY5_ARAVE</name>
<dbReference type="PANTHER" id="PTHR47326">
    <property type="entry name" value="TRANSPOSABLE ELEMENT TC3 TRANSPOSASE-LIKE PROTEIN"/>
    <property type="match status" value="1"/>
</dbReference>
<proteinExistence type="predicted"/>
<dbReference type="Proteomes" id="UP000499080">
    <property type="component" value="Unassembled WGS sequence"/>
</dbReference>
<organism evidence="2 3">
    <name type="scientific">Araneus ventricosus</name>
    <name type="common">Orbweaver spider</name>
    <name type="synonym">Epeira ventricosa</name>
    <dbReference type="NCBI Taxonomy" id="182803"/>
    <lineage>
        <taxon>Eukaryota</taxon>
        <taxon>Metazoa</taxon>
        <taxon>Ecdysozoa</taxon>
        <taxon>Arthropoda</taxon>
        <taxon>Chelicerata</taxon>
        <taxon>Arachnida</taxon>
        <taxon>Araneae</taxon>
        <taxon>Araneomorphae</taxon>
        <taxon>Entelegynae</taxon>
        <taxon>Araneoidea</taxon>
        <taxon>Araneidae</taxon>
        <taxon>Araneus</taxon>
    </lineage>
</organism>
<protein>
    <submittedName>
        <fullName evidence="2">Uncharacterized protein</fullName>
    </submittedName>
</protein>
<dbReference type="PANTHER" id="PTHR47326:SF1">
    <property type="entry name" value="HTH PSQ-TYPE DOMAIN-CONTAINING PROTEIN"/>
    <property type="match status" value="1"/>
</dbReference>
<dbReference type="EMBL" id="BGPR01048228">
    <property type="protein sequence ID" value="GBO25252.1"/>
    <property type="molecule type" value="Genomic_DNA"/>
</dbReference>
<evidence type="ECO:0000313" key="2">
    <source>
        <dbReference type="EMBL" id="GBO25252.1"/>
    </source>
</evidence>
<evidence type="ECO:0000313" key="3">
    <source>
        <dbReference type="Proteomes" id="UP000499080"/>
    </source>
</evidence>
<dbReference type="Gene3D" id="3.30.420.10">
    <property type="entry name" value="Ribonuclease H-like superfamily/Ribonuclease H"/>
    <property type="match status" value="1"/>
</dbReference>
<dbReference type="AlphaFoldDB" id="A0A4Y2VKY5"/>
<accession>A0A4Y2VKY5</accession>
<comment type="caution">
    <text evidence="2">The sequence shown here is derived from an EMBL/GenBank/DDBJ whole genome shotgun (WGS) entry which is preliminary data.</text>
</comment>
<gene>
    <name evidence="2" type="ORF">AVEN_245336_1</name>
</gene>
<reference evidence="2 3" key="1">
    <citation type="journal article" date="2019" name="Sci. Rep.">
        <title>Orb-weaving spider Araneus ventricosus genome elucidates the spidroin gene catalogue.</title>
        <authorList>
            <person name="Kono N."/>
            <person name="Nakamura H."/>
            <person name="Ohtoshi R."/>
            <person name="Moran D.A.P."/>
            <person name="Shinohara A."/>
            <person name="Yoshida Y."/>
            <person name="Fujiwara M."/>
            <person name="Mori M."/>
            <person name="Tomita M."/>
            <person name="Arakawa K."/>
        </authorList>
    </citation>
    <scope>NUCLEOTIDE SEQUENCE [LARGE SCALE GENOMIC DNA]</scope>
</reference>
<feature type="region of interest" description="Disordered" evidence="1">
    <location>
        <begin position="75"/>
        <end position="103"/>
    </location>
</feature>
<dbReference type="GO" id="GO:0003676">
    <property type="term" value="F:nucleic acid binding"/>
    <property type="evidence" value="ECO:0007669"/>
    <property type="project" value="InterPro"/>
</dbReference>
<evidence type="ECO:0000256" key="1">
    <source>
        <dbReference type="SAM" id="MobiDB-lite"/>
    </source>
</evidence>